<dbReference type="InterPro" id="IPR019826">
    <property type="entry name" value="Carboxylesterase_B_AS"/>
</dbReference>
<dbReference type="PANTHER" id="PTHR43142">
    <property type="entry name" value="CARBOXYLIC ESTER HYDROLASE"/>
    <property type="match status" value="1"/>
</dbReference>
<dbReference type="Gene3D" id="3.40.50.1820">
    <property type="entry name" value="alpha/beta hydrolase"/>
    <property type="match status" value="1"/>
</dbReference>
<feature type="signal peptide" evidence="6">
    <location>
        <begin position="1"/>
        <end position="16"/>
    </location>
</feature>
<dbReference type="PROSITE" id="PS00941">
    <property type="entry name" value="CARBOXYLESTERASE_B_2"/>
    <property type="match status" value="1"/>
</dbReference>
<dbReference type="InterPro" id="IPR002018">
    <property type="entry name" value="CarbesteraseB"/>
</dbReference>
<dbReference type="GeneID" id="107263424"/>
<feature type="domain" description="Carboxylesterase type B" evidence="7">
    <location>
        <begin position="20"/>
        <end position="496"/>
    </location>
</feature>
<dbReference type="InterPro" id="IPR029058">
    <property type="entry name" value="AB_hydrolase_fold"/>
</dbReference>
<keyword evidence="3 6" id="KW-0378">Hydrolase</keyword>
<accession>A0AAJ7VXP2</accession>
<dbReference type="AlphaFoldDB" id="A0AAJ7VXP2"/>
<gene>
    <name evidence="9 10" type="primary">LOC107263424</name>
</gene>
<comment type="similarity">
    <text evidence="1 6">Belongs to the type-B carboxylesterase/lipase family.</text>
</comment>
<protein>
    <recommendedName>
        <fullName evidence="6">Carboxylic ester hydrolase</fullName>
        <ecNumber evidence="6">3.1.1.-</ecNumber>
    </recommendedName>
</protein>
<dbReference type="PANTHER" id="PTHR43142:SF1">
    <property type="entry name" value="CARBOXYLIC ESTER HYDROLASE"/>
    <property type="match status" value="1"/>
</dbReference>
<evidence type="ECO:0000256" key="1">
    <source>
        <dbReference type="ARBA" id="ARBA00005964"/>
    </source>
</evidence>
<reference evidence="9 10" key="1">
    <citation type="submission" date="2025-04" db="UniProtKB">
        <authorList>
            <consortium name="RefSeq"/>
        </authorList>
    </citation>
    <scope>IDENTIFICATION</scope>
</reference>
<dbReference type="Proteomes" id="UP000694920">
    <property type="component" value="Unplaced"/>
</dbReference>
<evidence type="ECO:0000313" key="10">
    <source>
        <dbReference type="RefSeq" id="XP_024936607.1"/>
    </source>
</evidence>
<dbReference type="RefSeq" id="XP_024936607.1">
    <property type="nucleotide sequence ID" value="XM_025080839.1"/>
</dbReference>
<keyword evidence="4" id="KW-1015">Disulfide bond</keyword>
<dbReference type="SUPFAM" id="SSF53474">
    <property type="entry name" value="alpha/beta-Hydrolases"/>
    <property type="match status" value="1"/>
</dbReference>
<sequence length="552" mass="61719">MFALLVLSIYLVFTEATLTSIIETSKGFVQGEILVTVLNSLEYSSFKGIPYARPPLGHLRFKPPIEVDRWDGILQTTLEGSPCPQIDFLYMNLTGSEDCLYLNVYTPKTYFYDLNRNLKPVMIWIYGGSFKSGYSNSSLYGPDFIIEQGIVLVTFNYRLGPLGFLSLNHPAATGNAGLKDQNLVLKWVRRNIAKFGGDPDNVTLFGQSAGGAAVEYHMVSDMSQGLFHRTISMSASILSSWAFHSPTHATKRAFKLGNVLGIAATTKEDLLRTLYKIPAYELVTASEKVSKVGPAFKPTLENFRVSSKSQIFLSECSLRKFVAGNFSKVPHMMGFTAYETILFATENAKETLRSVLSYFGPLPSKLFPNSKYLLDPKNSNAVLSDPTIMSLINETSDIFFIAGIDAKQRLLNAYGSRPVYYYRLSFDTKYSLHRLYYNIDLDGTAHGDDIAYLFYTTLTDIPFSKEKRLSVTRDRIVRMWTNFAKYGDPTPRGTDDSLLNVFWPGSGSSGIHLEIGDELSVGPRPINLRVRLYELGTKVPVQNGCIFPFLLS</sequence>
<dbReference type="RefSeq" id="XP_024936606.1">
    <property type="nucleotide sequence ID" value="XM_025080838.1"/>
</dbReference>
<dbReference type="InterPro" id="IPR019819">
    <property type="entry name" value="Carboxylesterase_B_CS"/>
</dbReference>
<keyword evidence="5" id="KW-0325">Glycoprotein</keyword>
<dbReference type="EC" id="3.1.1.-" evidence="6"/>
<keyword evidence="8" id="KW-1185">Reference proteome</keyword>
<evidence type="ECO:0000256" key="4">
    <source>
        <dbReference type="ARBA" id="ARBA00023157"/>
    </source>
</evidence>
<evidence type="ECO:0000256" key="2">
    <source>
        <dbReference type="ARBA" id="ARBA00022487"/>
    </source>
</evidence>
<evidence type="ECO:0000313" key="8">
    <source>
        <dbReference type="Proteomes" id="UP000694920"/>
    </source>
</evidence>
<feature type="chain" id="PRO_5044522515" description="Carboxylic ester hydrolase" evidence="6">
    <location>
        <begin position="17"/>
        <end position="552"/>
    </location>
</feature>
<name>A0AAJ7VXP2_CEPCN</name>
<dbReference type="PROSITE" id="PS00122">
    <property type="entry name" value="CARBOXYLESTERASE_B_1"/>
    <property type="match status" value="1"/>
</dbReference>
<evidence type="ECO:0000256" key="5">
    <source>
        <dbReference type="ARBA" id="ARBA00023180"/>
    </source>
</evidence>
<evidence type="ECO:0000259" key="7">
    <source>
        <dbReference type="Pfam" id="PF00135"/>
    </source>
</evidence>
<dbReference type="GO" id="GO:0052689">
    <property type="term" value="F:carboxylic ester hydrolase activity"/>
    <property type="evidence" value="ECO:0007669"/>
    <property type="project" value="UniProtKB-KW"/>
</dbReference>
<evidence type="ECO:0000313" key="9">
    <source>
        <dbReference type="RefSeq" id="XP_024936606.1"/>
    </source>
</evidence>
<proteinExistence type="inferred from homology"/>
<keyword evidence="6" id="KW-0732">Signal</keyword>
<organism evidence="8 10">
    <name type="scientific">Cephus cinctus</name>
    <name type="common">Wheat stem sawfly</name>
    <dbReference type="NCBI Taxonomy" id="211228"/>
    <lineage>
        <taxon>Eukaryota</taxon>
        <taxon>Metazoa</taxon>
        <taxon>Ecdysozoa</taxon>
        <taxon>Arthropoda</taxon>
        <taxon>Hexapoda</taxon>
        <taxon>Insecta</taxon>
        <taxon>Pterygota</taxon>
        <taxon>Neoptera</taxon>
        <taxon>Endopterygota</taxon>
        <taxon>Hymenoptera</taxon>
        <taxon>Cephoidea</taxon>
        <taxon>Cephidae</taxon>
        <taxon>Cephus</taxon>
    </lineage>
</organism>
<keyword evidence="2" id="KW-0719">Serine esterase</keyword>
<evidence type="ECO:0000256" key="6">
    <source>
        <dbReference type="RuleBase" id="RU361235"/>
    </source>
</evidence>
<dbReference type="Pfam" id="PF00135">
    <property type="entry name" value="COesterase"/>
    <property type="match status" value="1"/>
</dbReference>
<evidence type="ECO:0000256" key="3">
    <source>
        <dbReference type="ARBA" id="ARBA00022801"/>
    </source>
</evidence>